<feature type="compositionally biased region" description="Acidic residues" evidence="6">
    <location>
        <begin position="1273"/>
        <end position="1282"/>
    </location>
</feature>
<dbReference type="Proteomes" id="UP000492821">
    <property type="component" value="Unassembled WGS sequence"/>
</dbReference>
<evidence type="ECO:0000256" key="6">
    <source>
        <dbReference type="SAM" id="MobiDB-lite"/>
    </source>
</evidence>
<dbReference type="GO" id="GO:0008381">
    <property type="term" value="F:mechanosensitive monoatomic ion channel activity"/>
    <property type="evidence" value="ECO:0007669"/>
    <property type="project" value="TreeGrafter"/>
</dbReference>
<dbReference type="WBParaSite" id="Pan_g21024.t1">
    <property type="protein sequence ID" value="Pan_g21024.t1"/>
    <property type="gene ID" value="Pan_g21024"/>
</dbReference>
<evidence type="ECO:0000256" key="3">
    <source>
        <dbReference type="ARBA" id="ARBA00022692"/>
    </source>
</evidence>
<comment type="similarity">
    <text evidence="2">Belongs to the TMC family.</text>
</comment>
<dbReference type="GO" id="GO:0005886">
    <property type="term" value="C:plasma membrane"/>
    <property type="evidence" value="ECO:0007669"/>
    <property type="project" value="InterPro"/>
</dbReference>
<evidence type="ECO:0000256" key="4">
    <source>
        <dbReference type="ARBA" id="ARBA00022989"/>
    </source>
</evidence>
<evidence type="ECO:0000256" key="2">
    <source>
        <dbReference type="ARBA" id="ARBA00006510"/>
    </source>
</evidence>
<feature type="transmembrane region" description="Helical" evidence="7">
    <location>
        <begin position="816"/>
        <end position="837"/>
    </location>
</feature>
<feature type="compositionally biased region" description="Low complexity" evidence="6">
    <location>
        <begin position="1152"/>
        <end position="1166"/>
    </location>
</feature>
<feature type="compositionally biased region" description="Acidic residues" evidence="6">
    <location>
        <begin position="1092"/>
        <end position="1101"/>
    </location>
</feature>
<dbReference type="PANTHER" id="PTHR23302">
    <property type="entry name" value="TRANSMEMBRANE CHANNEL-RELATED"/>
    <property type="match status" value="1"/>
</dbReference>
<accession>A0A7E4VHN4</accession>
<feature type="region of interest" description="Disordered" evidence="6">
    <location>
        <begin position="1321"/>
        <end position="1509"/>
    </location>
</feature>
<feature type="transmembrane region" description="Helical" evidence="7">
    <location>
        <begin position="349"/>
        <end position="367"/>
    </location>
</feature>
<feature type="compositionally biased region" description="Polar residues" evidence="6">
    <location>
        <begin position="1485"/>
        <end position="1495"/>
    </location>
</feature>
<protein>
    <submittedName>
        <fullName evidence="10">TMC domain-containing protein</fullName>
    </submittedName>
</protein>
<reference evidence="9" key="1">
    <citation type="journal article" date="2013" name="Genetics">
        <title>The draft genome and transcriptome of Panagrellus redivivus are shaped by the harsh demands of a free-living lifestyle.</title>
        <authorList>
            <person name="Srinivasan J."/>
            <person name="Dillman A.R."/>
            <person name="Macchietto M.G."/>
            <person name="Heikkinen L."/>
            <person name="Lakso M."/>
            <person name="Fracchia K.M."/>
            <person name="Antoshechkin I."/>
            <person name="Mortazavi A."/>
            <person name="Wong G."/>
            <person name="Sternberg P.W."/>
        </authorList>
    </citation>
    <scope>NUCLEOTIDE SEQUENCE [LARGE SCALE GENOMIC DNA]</scope>
    <source>
        <strain evidence="9">MT8872</strain>
    </source>
</reference>
<dbReference type="Pfam" id="PF07810">
    <property type="entry name" value="TMC"/>
    <property type="match status" value="1"/>
</dbReference>
<feature type="compositionally biased region" description="Low complexity" evidence="6">
    <location>
        <begin position="1349"/>
        <end position="1362"/>
    </location>
</feature>
<feature type="region of interest" description="Disordered" evidence="6">
    <location>
        <begin position="927"/>
        <end position="1011"/>
    </location>
</feature>
<feature type="transmembrane region" description="Helical" evidence="7">
    <location>
        <begin position="438"/>
        <end position="459"/>
    </location>
</feature>
<feature type="compositionally biased region" description="Basic and acidic residues" evidence="6">
    <location>
        <begin position="1233"/>
        <end position="1267"/>
    </location>
</feature>
<name>A0A7E4VHN4_PANRE</name>
<dbReference type="InterPro" id="IPR012496">
    <property type="entry name" value="TMC_dom"/>
</dbReference>
<feature type="compositionally biased region" description="Basic residues" evidence="6">
    <location>
        <begin position="1"/>
        <end position="10"/>
    </location>
</feature>
<reference evidence="10" key="2">
    <citation type="submission" date="2020-10" db="UniProtKB">
        <authorList>
            <consortium name="WormBaseParasite"/>
        </authorList>
    </citation>
    <scope>IDENTIFICATION</scope>
</reference>
<dbReference type="InterPro" id="IPR038900">
    <property type="entry name" value="TMC"/>
</dbReference>
<feature type="transmembrane region" description="Helical" evidence="7">
    <location>
        <begin position="713"/>
        <end position="733"/>
    </location>
</feature>
<evidence type="ECO:0000256" key="1">
    <source>
        <dbReference type="ARBA" id="ARBA00004141"/>
    </source>
</evidence>
<feature type="compositionally biased region" description="Basic and acidic residues" evidence="6">
    <location>
        <begin position="29"/>
        <end position="41"/>
    </location>
</feature>
<evidence type="ECO:0000256" key="7">
    <source>
        <dbReference type="SAM" id="Phobius"/>
    </source>
</evidence>
<evidence type="ECO:0000313" key="9">
    <source>
        <dbReference type="Proteomes" id="UP000492821"/>
    </source>
</evidence>
<feature type="region of interest" description="Disordered" evidence="6">
    <location>
        <begin position="1"/>
        <end position="108"/>
    </location>
</feature>
<feature type="compositionally biased region" description="Basic and acidic residues" evidence="6">
    <location>
        <begin position="1388"/>
        <end position="1399"/>
    </location>
</feature>
<feature type="compositionally biased region" description="Basic and acidic residues" evidence="6">
    <location>
        <begin position="1184"/>
        <end position="1196"/>
    </location>
</feature>
<sequence length="1509" mass="170305">MKNYLRRVRRYFSESGGPDGADAEDDSDAHESDIEARRDAVNRLAVRGSIAKKSKKSSTVGPHRKSSRWHKTDRPAHEHDDDEHASQASGGASSSVFESSEEESSTARLSRRSSVLVDLFALFRRSSSFGGPRTGARYSMRGMMPEDIDTDDENGQRHVSKEKLLAAIRQKKEIIGKLRCQPWNMRRKRRTLKVARRHLQRQEARVSKYHLYSQEAVKRFKSFSRWLTNVKIYLIPWESKIREIESHFGSVVSSYFTFHRWVLGVDILVCVMLALFVIIPEWLADSQNNPVRYNNTKSFKVMPANIRARADELHTVLDFGGYAQYSLMFYGYYSSETYFGDTIQYRVPLAYFVVNIAVLAISFFAILRKMASNAQKNRVASGKTEQYVFSWKNFTGWDYNIGNPETASNLYMANVNKFRETISEYQVKVKQKMECFTILGRVAANIIVLFLLLISGWAIRLASQVTEKDTFIKQNGLALTVSTITLAFPNFFEIIGHLLERYHPRTALKVQLGRVLVLYGLNYFTIILSLFAMLRKLEAQMNNATSLAAPTLAYGPPRNVRQIPYQLSGSIGYGNWNDTSAFFLNRFPPPPAQLPTPPTTPYTTPAPTIWTTVYPNFGPMSVGVANPKAIVLVGKKIIIPSNGTVYESRPIGPNTDWTDQNARDPNAPKSLNYTEKTEKKKVFSRNHNVDNYEDLCWETLIGQEIAKLITMDLVATVISIIFIDFIRGLWVRYFNLFWCWNLETVFPEYGEFKLAENILHLVNNQSILWLGVFFVPMLPAINIVKNIIAMYVRAWACMTCNMPSRQIFRASRSSNFYLFLLLFMMFMSTIPFGYVIASQRPSKACGPFSQQDKFYGIIIDVLKNNLPAEMVDTIDKVVSPGIVIPIILLLLLIIYFLFSFVSGLRQANHDLTKQLVQERTEEKRKIFELAGGGRRRNMSGPTPPIIFHKSSPKSRTTSNSPHHEPTLSDEDSEATSPRHSLRPKTPVKQFIPSLGSVNEVESDDDDASKRLLPNNRRLTNADVIPAVPLSKWHRFLICIGWSDPNELKERVARQSLGLERHGSASTRSGPYEEAPLDVNSRIEEHDLSTDSEASENGEETEAGPSTENDHSSFITDEQYSYQSGTISVPSRQASKSRSQTLSDWQSAREGPSYRSQSSQKRSSRSSNFLGIPILPKRNSANFDKQQRASPFERDATSELSPLQAHQRPSEAHTPRPSRKEKSNSRTPLYIRRGVAEPEELHGLVGRERHGSVTHEAVESLRSPDYDPTRPPSDEESFVDESVFEPSSSSYGTRKASFGFSYIDPQSSYAAAMASPVIKAVNRNTETPKSSPQVKPHTSKAPSYLLLLDEPTNSSSTPPSTESFNLDELPPPHISKAPFRAVIPSTDEYPYHRPASRESYDTLGRVHHHGRTHSDERGLPPSGPTTPLMSRHVAVGPDGRKPLTPVSPVDSIGRPKFRISTSPPKMRSQEPTPDMSRQYALRTESRSSGDPSTPNTPRRAHRSQSQQTTV</sequence>
<feature type="domain" description="TMC" evidence="8">
    <location>
        <begin position="696"/>
        <end position="811"/>
    </location>
</feature>
<feature type="compositionally biased region" description="Polar residues" evidence="6">
    <location>
        <begin position="1321"/>
        <end position="1332"/>
    </location>
</feature>
<evidence type="ECO:0000313" key="10">
    <source>
        <dbReference type="WBParaSite" id="Pan_g21024.t1"/>
    </source>
</evidence>
<dbReference type="PANTHER" id="PTHR23302:SF65">
    <property type="entry name" value="TRANSMEMBRANE CHANNEL-LIKE PROTEIN 2"/>
    <property type="match status" value="1"/>
</dbReference>
<feature type="compositionally biased region" description="Basic and acidic residues" evidence="6">
    <location>
        <begin position="70"/>
        <end position="85"/>
    </location>
</feature>
<evidence type="ECO:0000256" key="5">
    <source>
        <dbReference type="ARBA" id="ARBA00023136"/>
    </source>
</evidence>
<keyword evidence="9" id="KW-1185">Reference proteome</keyword>
<keyword evidence="4 7" id="KW-1133">Transmembrane helix</keyword>
<organism evidence="9 10">
    <name type="scientific">Panagrellus redivivus</name>
    <name type="common">Microworm</name>
    <dbReference type="NCBI Taxonomy" id="6233"/>
    <lineage>
        <taxon>Eukaryota</taxon>
        <taxon>Metazoa</taxon>
        <taxon>Ecdysozoa</taxon>
        <taxon>Nematoda</taxon>
        <taxon>Chromadorea</taxon>
        <taxon>Rhabditida</taxon>
        <taxon>Tylenchina</taxon>
        <taxon>Panagrolaimomorpha</taxon>
        <taxon>Panagrolaimoidea</taxon>
        <taxon>Panagrolaimidae</taxon>
        <taxon>Panagrellus</taxon>
    </lineage>
</organism>
<comment type="subcellular location">
    <subcellularLocation>
        <location evidence="1">Membrane</location>
        <topology evidence="1">Multi-pass membrane protein</topology>
    </subcellularLocation>
</comment>
<feature type="region of interest" description="Disordered" evidence="6">
    <location>
        <begin position="1086"/>
        <end position="1295"/>
    </location>
</feature>
<keyword evidence="3 7" id="KW-0812">Transmembrane</keyword>
<feature type="compositionally biased region" description="Polar residues" evidence="6">
    <location>
        <begin position="1103"/>
        <end position="1145"/>
    </location>
</feature>
<feature type="compositionally biased region" description="Basic and acidic residues" evidence="6">
    <location>
        <begin position="1207"/>
        <end position="1223"/>
    </location>
</feature>
<feature type="transmembrane region" description="Helical" evidence="7">
    <location>
        <begin position="767"/>
        <end position="795"/>
    </location>
</feature>
<feature type="region of interest" description="Disordered" evidence="6">
    <location>
        <begin position="650"/>
        <end position="669"/>
    </location>
</feature>
<feature type="transmembrane region" description="Helical" evidence="7">
    <location>
        <begin position="516"/>
        <end position="534"/>
    </location>
</feature>
<keyword evidence="5 7" id="KW-0472">Membrane</keyword>
<proteinExistence type="inferred from homology"/>
<feature type="transmembrane region" description="Helical" evidence="7">
    <location>
        <begin position="882"/>
        <end position="904"/>
    </location>
</feature>
<evidence type="ECO:0000259" key="8">
    <source>
        <dbReference type="Pfam" id="PF07810"/>
    </source>
</evidence>
<feature type="transmembrane region" description="Helical" evidence="7">
    <location>
        <begin position="261"/>
        <end position="283"/>
    </location>
</feature>
<feature type="compositionally biased region" description="Basic residues" evidence="6">
    <location>
        <begin position="50"/>
        <end position="69"/>
    </location>
</feature>
<feature type="compositionally biased region" description="Low complexity" evidence="6">
    <location>
        <begin position="86"/>
        <end position="98"/>
    </location>
</feature>